<protein>
    <submittedName>
        <fullName evidence="3">Alpha- and gamma-adaptin-binding protein p34</fullName>
    </submittedName>
</protein>
<dbReference type="AlphaFoldDB" id="A0AAJ7U7A0"/>
<gene>
    <name evidence="3" type="primary">AAGAB</name>
</gene>
<accession>A0AAJ7U7A0</accession>
<dbReference type="Pfam" id="PF10199">
    <property type="entry name" value="Adaptin_binding"/>
    <property type="match status" value="1"/>
</dbReference>
<feature type="region of interest" description="Disordered" evidence="1">
    <location>
        <begin position="195"/>
        <end position="242"/>
    </location>
</feature>
<dbReference type="Proteomes" id="UP001318040">
    <property type="component" value="Chromosome 52"/>
</dbReference>
<organism evidence="2 3">
    <name type="scientific">Petromyzon marinus</name>
    <name type="common">Sea lamprey</name>
    <dbReference type="NCBI Taxonomy" id="7757"/>
    <lineage>
        <taxon>Eukaryota</taxon>
        <taxon>Metazoa</taxon>
        <taxon>Chordata</taxon>
        <taxon>Craniata</taxon>
        <taxon>Vertebrata</taxon>
        <taxon>Cyclostomata</taxon>
        <taxon>Hyperoartia</taxon>
        <taxon>Petromyzontiformes</taxon>
        <taxon>Petromyzontidae</taxon>
        <taxon>Petromyzon</taxon>
    </lineage>
</organism>
<evidence type="ECO:0000313" key="2">
    <source>
        <dbReference type="Proteomes" id="UP001318040"/>
    </source>
</evidence>
<evidence type="ECO:0000256" key="1">
    <source>
        <dbReference type="SAM" id="MobiDB-lite"/>
    </source>
</evidence>
<dbReference type="KEGG" id="pmrn:116953465"/>
<feature type="compositionally biased region" description="Acidic residues" evidence="1">
    <location>
        <begin position="205"/>
        <end position="228"/>
    </location>
</feature>
<keyword evidence="2" id="KW-1185">Reference proteome</keyword>
<dbReference type="GeneID" id="116953465"/>
<sequence>MALPSIAVVSCSDSFSAEDLVKQVLGSEGSADESVTSDDGVESFPWRIDNKYYSASVRLCPLRSKSLVSREFGDSVQAFLAYFDASKKGALAQVSEWLSFSQHWVPSVLVLVCDRVDEQGVSRREAQEWCIQSAFELVELSPLEALDEDDDFPETTGIKRIIQALSAHVWPNLQMKERTAGGMLSCALGALEGRRAGPGTHRQFDEDEEEGEEVDAVEDEVEEEEAAQEAERVTPQPNGESRGAAVESLLQTDIQELAALTTADSADCENFERLYEKLREMKDRAVTMPHGQRKVHAEKVAKAFWMAIGGDLDEIDGLSSGED</sequence>
<proteinExistence type="predicted"/>
<dbReference type="InterPro" id="IPR019341">
    <property type="entry name" value="Alpha/Gamma-adaptin-bd_p34"/>
</dbReference>
<dbReference type="Gene3D" id="3.40.50.11960">
    <property type="match status" value="1"/>
</dbReference>
<name>A0AAJ7U7A0_PETMA</name>
<dbReference type="PANTHER" id="PTHR14659:SF1">
    <property type="entry name" value="ALPHA- AND GAMMA-ADAPTIN-BINDING PROTEIN P34"/>
    <property type="match status" value="1"/>
</dbReference>
<dbReference type="PANTHER" id="PTHR14659">
    <property type="entry name" value="ALPHA- AND GAMMA-ADAPTIN-BINDING PROTEIN P34"/>
    <property type="match status" value="1"/>
</dbReference>
<dbReference type="RefSeq" id="XP_032829578.1">
    <property type="nucleotide sequence ID" value="XM_032973687.1"/>
</dbReference>
<reference evidence="3" key="1">
    <citation type="submission" date="2025-08" db="UniProtKB">
        <authorList>
            <consortium name="RefSeq"/>
        </authorList>
    </citation>
    <scope>IDENTIFICATION</scope>
    <source>
        <tissue evidence="3">Sperm</tissue>
    </source>
</reference>
<evidence type="ECO:0000313" key="3">
    <source>
        <dbReference type="RefSeq" id="XP_032829578.1"/>
    </source>
</evidence>
<dbReference type="CTD" id="79719"/>